<keyword evidence="8" id="KW-1185">Reference proteome</keyword>
<gene>
    <name evidence="7" type="ORF">DTL3_1427</name>
</gene>
<name>A0A0C7NLF0_DEFTU</name>
<evidence type="ECO:0000256" key="5">
    <source>
        <dbReference type="PIRSR" id="PIRSR005054-1"/>
    </source>
</evidence>
<dbReference type="HOGENOM" id="CLU_089858_2_0_0"/>
<dbReference type="STRING" id="1006576.DTL3_1427"/>
<dbReference type="Pfam" id="PF01881">
    <property type="entry name" value="Cas_Cas6_C"/>
    <property type="match status" value="1"/>
</dbReference>
<comment type="similarity">
    <text evidence="1 4">Belongs to the CRISPR-associated protein Cas6/Cse3/CasE family.</text>
</comment>
<dbReference type="GO" id="GO:0051607">
    <property type="term" value="P:defense response to virus"/>
    <property type="evidence" value="ECO:0007669"/>
    <property type="project" value="UniProtKB-KW"/>
</dbReference>
<dbReference type="GO" id="GO:0016788">
    <property type="term" value="F:hydrolase activity, acting on ester bonds"/>
    <property type="evidence" value="ECO:0007669"/>
    <property type="project" value="InterPro"/>
</dbReference>
<reference evidence="8" key="1">
    <citation type="submission" date="2014-11" db="EMBL/GenBank/DDBJ databases">
        <authorList>
            <person name="Wibberg D."/>
        </authorList>
    </citation>
    <scope>NUCLEOTIDE SEQUENCE [LARGE SCALE GENOMIC DNA]</scope>
    <source>
        <strain evidence="8">L3</strain>
    </source>
</reference>
<feature type="site" description="Transition state stabilizer" evidence="5">
    <location>
        <position position="52"/>
    </location>
</feature>
<evidence type="ECO:0000259" key="6">
    <source>
        <dbReference type="Pfam" id="PF01881"/>
    </source>
</evidence>
<dbReference type="NCBIfam" id="TIGR01877">
    <property type="entry name" value="cas_cas6"/>
    <property type="match status" value="1"/>
</dbReference>
<organism evidence="7 8">
    <name type="scientific">Defluviitoga tunisiensis</name>
    <dbReference type="NCBI Taxonomy" id="1006576"/>
    <lineage>
        <taxon>Bacteria</taxon>
        <taxon>Thermotogati</taxon>
        <taxon>Thermotogota</taxon>
        <taxon>Thermotogae</taxon>
        <taxon>Petrotogales</taxon>
        <taxon>Petrotogaceae</taxon>
        <taxon>Defluviitoga</taxon>
    </lineage>
</organism>
<proteinExistence type="inferred from homology"/>
<sequence>MIELVLGSLDGKDVNLPVHYNRPLQGLFYSLMSESMPYYHDKGTKSDDKKLKLFTYSRIYPHNSFKVYNKRMQFEGTFSIFFASPMDELVEAVLKSLDDQKILRIEKNYFTLLKYEKIISEVKSEELLVKTLSPITAYSTILLPNGSRYTHYFSPYSSDFKKLVEDNLKRKAKALKIEANSSNFSIEPYGITEKNEKLLFYKDIIIKGWTGYFILRGDASLIQLALNSGLGAKNAQGFGMVFPVKHKVKNRELEYTDNQKHKNEFIP</sequence>
<dbReference type="PANTHER" id="PTHR36984:SF1">
    <property type="entry name" value="CRISPR-ASSOCIATED ENDORIBONUCLEASE CAS6 1"/>
    <property type="match status" value="1"/>
</dbReference>
<dbReference type="Pfam" id="PF21350">
    <property type="entry name" value="Cas6_I-A"/>
    <property type="match status" value="1"/>
</dbReference>
<dbReference type="Proteomes" id="UP000032809">
    <property type="component" value="Chromosome I"/>
</dbReference>
<accession>A0A0C7NLF0</accession>
<dbReference type="AlphaFoldDB" id="A0A0C7NLF0"/>
<evidence type="ECO:0000256" key="2">
    <source>
        <dbReference type="ARBA" id="ARBA00022884"/>
    </source>
</evidence>
<keyword evidence="2" id="KW-0694">RNA-binding</keyword>
<evidence type="ECO:0000256" key="3">
    <source>
        <dbReference type="ARBA" id="ARBA00023118"/>
    </source>
</evidence>
<dbReference type="PATRIC" id="fig|1006576.9.peg.1425"/>
<dbReference type="GO" id="GO:0003723">
    <property type="term" value="F:RNA binding"/>
    <property type="evidence" value="ECO:0007669"/>
    <property type="project" value="UniProtKB-KW"/>
</dbReference>
<dbReference type="OrthoDB" id="9797488at2"/>
<keyword evidence="3" id="KW-0051">Antiviral defense</keyword>
<comment type="function">
    <text evidence="4">CRISPR (clustered regularly interspaced short palindromic repeat), is an adaptive immune system that provides protection against mobile genetic elements (viruses, transposable elements and conjugative plasmids). CRISPR clusters contain sequences complementary to antecedent mobile elements and target invading nucleic acids. CRISPR clusters are transcribed and processed into CRISPR RNA (crRNA).</text>
</comment>
<dbReference type="EMBL" id="LN824141">
    <property type="protein sequence ID" value="CEP78721.1"/>
    <property type="molecule type" value="Genomic_DNA"/>
</dbReference>
<evidence type="ECO:0000256" key="4">
    <source>
        <dbReference type="PIRNR" id="PIRNR005054"/>
    </source>
</evidence>
<dbReference type="Gene3D" id="3.30.70.1890">
    <property type="match status" value="1"/>
</dbReference>
<dbReference type="CDD" id="cd21140">
    <property type="entry name" value="Cas6_I-like"/>
    <property type="match status" value="1"/>
</dbReference>
<evidence type="ECO:0000313" key="7">
    <source>
        <dbReference type="EMBL" id="CEP78721.1"/>
    </source>
</evidence>
<dbReference type="InterPro" id="IPR049435">
    <property type="entry name" value="Cas_Cas6_C"/>
</dbReference>
<dbReference type="PIRSF" id="PIRSF005054">
    <property type="entry name" value="PF1131"/>
    <property type="match status" value="1"/>
</dbReference>
<feature type="domain" description="CRISPR associated protein Cas6 C-terminal" evidence="6">
    <location>
        <begin position="122"/>
        <end position="241"/>
    </location>
</feature>
<dbReference type="InterPro" id="IPR045747">
    <property type="entry name" value="CRISPR-assoc_prot_Cas6_N_sf"/>
</dbReference>
<dbReference type="RefSeq" id="WP_045088114.1">
    <property type="nucleotide sequence ID" value="NZ_LN824141.1"/>
</dbReference>
<evidence type="ECO:0000256" key="1">
    <source>
        <dbReference type="ARBA" id="ARBA00005937"/>
    </source>
</evidence>
<dbReference type="Gene3D" id="3.30.70.1900">
    <property type="match status" value="1"/>
</dbReference>
<evidence type="ECO:0000313" key="8">
    <source>
        <dbReference type="Proteomes" id="UP000032809"/>
    </source>
</evidence>
<protein>
    <recommendedName>
        <fullName evidence="4">CRISPR-associated endoribonuclease</fullName>
    </recommendedName>
</protein>
<dbReference type="PANTHER" id="PTHR36984">
    <property type="entry name" value="CRISPR-ASSOCIATED ENDORIBONUCLEASE CAS6 1"/>
    <property type="match status" value="1"/>
</dbReference>
<dbReference type="KEGG" id="dtn:DTL3_1427"/>
<dbReference type="InterPro" id="IPR010156">
    <property type="entry name" value="CRISPR-assoc_prot_Cas6"/>
</dbReference>